<dbReference type="KEGG" id="pbk:Back11_43490"/>
<reference evidence="2 3" key="1">
    <citation type="submission" date="2018-11" db="EMBL/GenBank/DDBJ databases">
        <title>Complete genome sequence of Paenibacillus baekrokdamisoli strain KCTC 33723.</title>
        <authorList>
            <person name="Kang S.W."/>
            <person name="Lee K.C."/>
            <person name="Kim K.K."/>
            <person name="Kim J.S."/>
            <person name="Kim D.S."/>
            <person name="Ko S.H."/>
            <person name="Yang S.H."/>
            <person name="Lee J.S."/>
        </authorList>
    </citation>
    <scope>NUCLEOTIDE SEQUENCE [LARGE SCALE GENOMIC DNA]</scope>
    <source>
        <strain evidence="2 3">KCTC 33723</strain>
    </source>
</reference>
<evidence type="ECO:0000313" key="3">
    <source>
        <dbReference type="Proteomes" id="UP000275368"/>
    </source>
</evidence>
<organism evidence="2 3">
    <name type="scientific">Paenibacillus baekrokdamisoli</name>
    <dbReference type="NCBI Taxonomy" id="1712516"/>
    <lineage>
        <taxon>Bacteria</taxon>
        <taxon>Bacillati</taxon>
        <taxon>Bacillota</taxon>
        <taxon>Bacilli</taxon>
        <taxon>Bacillales</taxon>
        <taxon>Paenibacillaceae</taxon>
        <taxon>Paenibacillus</taxon>
    </lineage>
</organism>
<keyword evidence="1" id="KW-0812">Transmembrane</keyword>
<keyword evidence="1" id="KW-1133">Transmembrane helix</keyword>
<keyword evidence="3" id="KW-1185">Reference proteome</keyword>
<feature type="transmembrane region" description="Helical" evidence="1">
    <location>
        <begin position="6"/>
        <end position="25"/>
    </location>
</feature>
<evidence type="ECO:0000256" key="1">
    <source>
        <dbReference type="SAM" id="Phobius"/>
    </source>
</evidence>
<dbReference type="AlphaFoldDB" id="A0A3G9JJ51"/>
<dbReference type="Gene3D" id="3.40.50.360">
    <property type="match status" value="1"/>
</dbReference>
<dbReference type="SUPFAM" id="SSF52218">
    <property type="entry name" value="Flavoproteins"/>
    <property type="match status" value="1"/>
</dbReference>
<dbReference type="EMBL" id="AP019308">
    <property type="protein sequence ID" value="BBH23004.1"/>
    <property type="molecule type" value="Genomic_DNA"/>
</dbReference>
<keyword evidence="1" id="KW-0472">Membrane</keyword>
<name>A0A3G9JJ51_9BACL</name>
<accession>A0A3G9JJ51</accession>
<proteinExistence type="predicted"/>
<protein>
    <submittedName>
        <fullName evidence="2">Uncharacterized protein</fullName>
    </submittedName>
</protein>
<dbReference type="InterPro" id="IPR029039">
    <property type="entry name" value="Flavoprotein-like_sf"/>
</dbReference>
<sequence>MPHYSAYFSSIFIPSILTLVANKIINVQRCDNHVKCKTCDIYYSSNGTNYQLAQWASEGALEVDADIKVLKIPETLPQSIIEKIQLGSPT</sequence>
<dbReference type="Proteomes" id="UP000275368">
    <property type="component" value="Chromosome"/>
</dbReference>
<gene>
    <name evidence="2" type="ORF">Back11_43490</name>
</gene>
<evidence type="ECO:0000313" key="2">
    <source>
        <dbReference type="EMBL" id="BBH23004.1"/>
    </source>
</evidence>